<proteinExistence type="inferred from homology"/>
<organism evidence="2 3">
    <name type="scientific">Jiangella alkaliphila</name>
    <dbReference type="NCBI Taxonomy" id="419479"/>
    <lineage>
        <taxon>Bacteria</taxon>
        <taxon>Bacillati</taxon>
        <taxon>Actinomycetota</taxon>
        <taxon>Actinomycetes</taxon>
        <taxon>Jiangellales</taxon>
        <taxon>Jiangellaceae</taxon>
        <taxon>Jiangella</taxon>
    </lineage>
</organism>
<reference evidence="3" key="1">
    <citation type="submission" date="2016-10" db="EMBL/GenBank/DDBJ databases">
        <authorList>
            <person name="Varghese N."/>
            <person name="Submissions S."/>
        </authorList>
    </citation>
    <scope>NUCLEOTIDE SEQUENCE [LARGE SCALE GENOMIC DNA]</scope>
    <source>
        <strain evidence="3">DSM 45079</strain>
    </source>
</reference>
<dbReference type="Gene3D" id="3.30.420.40">
    <property type="match status" value="2"/>
</dbReference>
<evidence type="ECO:0000256" key="1">
    <source>
        <dbReference type="ARBA" id="ARBA00006479"/>
    </source>
</evidence>
<dbReference type="Gene3D" id="1.10.10.10">
    <property type="entry name" value="Winged helix-like DNA-binding domain superfamily/Winged helix DNA-binding domain"/>
    <property type="match status" value="1"/>
</dbReference>
<dbReference type="Proteomes" id="UP000182977">
    <property type="component" value="Chromosome I"/>
</dbReference>
<keyword evidence="3" id="KW-1185">Reference proteome</keyword>
<evidence type="ECO:0000313" key="2">
    <source>
        <dbReference type="EMBL" id="SDU61373.1"/>
    </source>
</evidence>
<keyword evidence="2" id="KW-0808">Transferase</keyword>
<dbReference type="GO" id="GO:0016301">
    <property type="term" value="F:kinase activity"/>
    <property type="evidence" value="ECO:0007669"/>
    <property type="project" value="UniProtKB-KW"/>
</dbReference>
<dbReference type="SUPFAM" id="SSF53067">
    <property type="entry name" value="Actin-like ATPase domain"/>
    <property type="match status" value="1"/>
</dbReference>
<dbReference type="InterPro" id="IPR036390">
    <property type="entry name" value="WH_DNA-bd_sf"/>
</dbReference>
<dbReference type="SUPFAM" id="SSF46785">
    <property type="entry name" value="Winged helix' DNA-binding domain"/>
    <property type="match status" value="1"/>
</dbReference>
<dbReference type="InterPro" id="IPR036388">
    <property type="entry name" value="WH-like_DNA-bd_sf"/>
</dbReference>
<dbReference type="PANTHER" id="PTHR18964:SF173">
    <property type="entry name" value="GLUCOKINASE"/>
    <property type="match status" value="1"/>
</dbReference>
<dbReference type="InterPro" id="IPR043129">
    <property type="entry name" value="ATPase_NBD"/>
</dbReference>
<dbReference type="InterPro" id="IPR049874">
    <property type="entry name" value="ROK_cs"/>
</dbReference>
<gene>
    <name evidence="2" type="ORF">SAMN04488563_3212</name>
</gene>
<dbReference type="PANTHER" id="PTHR18964">
    <property type="entry name" value="ROK (REPRESSOR, ORF, KINASE) FAMILY"/>
    <property type="match status" value="1"/>
</dbReference>
<comment type="similarity">
    <text evidence="1">Belongs to the ROK (NagC/XylR) family.</text>
</comment>
<keyword evidence="2" id="KW-0418">Kinase</keyword>
<dbReference type="STRING" id="419479.SAMN04488563_3212"/>
<sequence>MHVKQKLRGRYRMCGCCTDGSLVCFTSAMLEGVGVTTSRPANFQPDGSSMYSPGSLFQLLRDGRPRTRAELAAETGLARSTVTQRVDALLASNLIGPADKAASTGGRPPTRFAFNPNARYVLAADIGATHARLALTDLAAEVLAQSADDLLVAAGPEVVLDWVDRVGHELIREAGRDPDDLLGVGIGLPGPVEHSTGRPVSPPIMPGWDGFDVQGFLQDRFGAVSLVDNDVNIMALGEHHVVWSDAPHMMFVKVATGIGSGLISDGRLHRGAQGAAGDMGHLQLPHGTDVVCRCGNTGCLEAVASGAAIAAKLAARGTAASSSFDVVGLARGGNIEALQLLRQAGRDIGEVLAAAVSLFNPSVIVIGGSLSQAGEHLIAGVREIVYRRSLPLATQDLRIVQSSTGDRAGIIGAAVMVIDHALAPVQVDLLMSAAPAAMS</sequence>
<dbReference type="Pfam" id="PF00480">
    <property type="entry name" value="ROK"/>
    <property type="match status" value="1"/>
</dbReference>
<protein>
    <submittedName>
        <fullName evidence="2">Sugar kinase of the NBD/HSP70 family, may contain an N-terminal HTH domain</fullName>
    </submittedName>
</protein>
<name>A0A1H2JYK4_9ACTN</name>
<accession>A0A1H2JYK4</accession>
<dbReference type="AlphaFoldDB" id="A0A1H2JYK4"/>
<dbReference type="EMBL" id="LT629791">
    <property type="protein sequence ID" value="SDU61373.1"/>
    <property type="molecule type" value="Genomic_DNA"/>
</dbReference>
<dbReference type="PROSITE" id="PS01125">
    <property type="entry name" value="ROK"/>
    <property type="match status" value="1"/>
</dbReference>
<dbReference type="InterPro" id="IPR000600">
    <property type="entry name" value="ROK"/>
</dbReference>
<evidence type="ECO:0000313" key="3">
    <source>
        <dbReference type="Proteomes" id="UP000182977"/>
    </source>
</evidence>
<dbReference type="Pfam" id="PF13412">
    <property type="entry name" value="HTH_24"/>
    <property type="match status" value="1"/>
</dbReference>